<dbReference type="OrthoDB" id="965893at2"/>
<sequence length="66" mass="7703">METSIKLDDQLLNEAKQLSHIENTEELVQKALERYVTILQNNQQLLALRGKVEFWDDEDINSDSLD</sequence>
<dbReference type="EMBL" id="OCNH01000001">
    <property type="protein sequence ID" value="SOD79317.1"/>
    <property type="molecule type" value="Genomic_DNA"/>
</dbReference>
<name>A0A286F7W2_9BACT</name>
<keyword evidence="2" id="KW-1185">Reference proteome</keyword>
<dbReference type="Pfam" id="PF09957">
    <property type="entry name" value="VapB_antitoxin"/>
    <property type="match status" value="1"/>
</dbReference>
<evidence type="ECO:0000313" key="1">
    <source>
        <dbReference type="EMBL" id="SOD79317.1"/>
    </source>
</evidence>
<dbReference type="RefSeq" id="WP_097124582.1">
    <property type="nucleotide sequence ID" value="NZ_OCNH01000001.1"/>
</dbReference>
<dbReference type="AlphaFoldDB" id="A0A286F7W2"/>
<proteinExistence type="predicted"/>
<gene>
    <name evidence="1" type="ORF">SAMN06269250_0910</name>
</gene>
<accession>A0A286F7W2</accession>
<organism evidence="1 2">
    <name type="scientific">Spirosoma fluviale</name>
    <dbReference type="NCBI Taxonomy" id="1597977"/>
    <lineage>
        <taxon>Bacteria</taxon>
        <taxon>Pseudomonadati</taxon>
        <taxon>Bacteroidota</taxon>
        <taxon>Cytophagia</taxon>
        <taxon>Cytophagales</taxon>
        <taxon>Cytophagaceae</taxon>
        <taxon>Spirosoma</taxon>
    </lineage>
</organism>
<evidence type="ECO:0000313" key="2">
    <source>
        <dbReference type="Proteomes" id="UP000219452"/>
    </source>
</evidence>
<protein>
    <submittedName>
        <fullName evidence="1">Antitoxin of type II TA system, VapB</fullName>
    </submittedName>
</protein>
<dbReference type="Proteomes" id="UP000219452">
    <property type="component" value="Unassembled WGS sequence"/>
</dbReference>
<dbReference type="InterPro" id="IPR019239">
    <property type="entry name" value="VapB_antitoxin"/>
</dbReference>
<reference evidence="2" key="1">
    <citation type="submission" date="2017-09" db="EMBL/GenBank/DDBJ databases">
        <authorList>
            <person name="Varghese N."/>
            <person name="Submissions S."/>
        </authorList>
    </citation>
    <scope>NUCLEOTIDE SEQUENCE [LARGE SCALE GENOMIC DNA]</scope>
    <source>
        <strain evidence="2">DSM 29961</strain>
    </source>
</reference>